<reference evidence="1 2" key="1">
    <citation type="submission" date="2020-07" db="EMBL/GenBank/DDBJ databases">
        <title>Mycobacterium kansasii (former subtype) with zoonotic potential isolated from diseased indoor pet cat, Japan.</title>
        <authorList>
            <person name="Fukano H."/>
            <person name="Terazono T."/>
            <person name="Hoshino Y."/>
        </authorList>
    </citation>
    <scope>NUCLEOTIDE SEQUENCE [LARGE SCALE GENOMIC DNA]</scope>
    <source>
        <strain evidence="1 2">Kuro-I</strain>
    </source>
</reference>
<evidence type="ECO:0000313" key="1">
    <source>
        <dbReference type="EMBL" id="BCI90343.1"/>
    </source>
</evidence>
<protein>
    <submittedName>
        <fullName evidence="1">Uncharacterized protein</fullName>
    </submittedName>
</protein>
<gene>
    <name evidence="1" type="ORF">NIIDMKKI_55490</name>
</gene>
<proteinExistence type="predicted"/>
<dbReference type="Proteomes" id="UP000516380">
    <property type="component" value="Chromosome"/>
</dbReference>
<sequence length="192" mass="20835">MLVGEDIQGRVVVVDGGAQSWLEKVPVTGAVEWKPIGSALQDRLGPLLLGRGDVIGGAKFDCGQVVGVTRGGEATDARLPLRGRHRDAQVIECRAAADECFTAGMVCGPYDSVAIDEQVDGVDVGIALYDPPPRLTVVHRRCSAGQQDCVREHLDVHDVDATGHWLWLARVIRHFGKCRVSSWFHGSWWAVC</sequence>
<organism evidence="1 2">
    <name type="scientific">Mycobacterium kansasii</name>
    <dbReference type="NCBI Taxonomy" id="1768"/>
    <lineage>
        <taxon>Bacteria</taxon>
        <taxon>Bacillati</taxon>
        <taxon>Actinomycetota</taxon>
        <taxon>Actinomycetes</taxon>
        <taxon>Mycobacteriales</taxon>
        <taxon>Mycobacteriaceae</taxon>
        <taxon>Mycobacterium</taxon>
    </lineage>
</organism>
<name>A0A7G1IK51_MYCKA</name>
<keyword evidence="2" id="KW-1185">Reference proteome</keyword>
<dbReference type="AlphaFoldDB" id="A0A7G1IK51"/>
<dbReference type="EMBL" id="AP023343">
    <property type="protein sequence ID" value="BCI90343.1"/>
    <property type="molecule type" value="Genomic_DNA"/>
</dbReference>
<accession>A0A7G1IK51</accession>
<evidence type="ECO:0000313" key="2">
    <source>
        <dbReference type="Proteomes" id="UP000516380"/>
    </source>
</evidence>